<sequence length="734" mass="82714">MGATTEDHRMLPRFDYLTAPIGAAGSSSSTNETRRLNFTIDDVVTDRDALDCFRAWMVDDPMRSADALDLHFAILGFKQAVEKQDPASLTIASQLHRRFISLKTGNCDFIPSSVRVDISNKVHGLIVKHLPPPSILFDQVQQYVWIHLRQQYALFTNSPIFNELVHRYANGFVQQYVWIHLRQQYALFTNSPIFNELVHRYANGFGAMPPSDNEQEGHNYVNDEAFEEMTIRHPTTLASSSVVGSSVVDDEAHPSTSQAKTLEDSMNALRISSGISTNKSEPNMAHKYKSGKNQSSSEDQFGGNTTTLVRKHKRENRERKIRERQPQQHSGMPHDRPEQRQEFASLLSQKLSEIAEEIAVLERHHGKTIYAREVVEYRNLAIDQPTFNQPAFGGPGWHPQTGMANSFHGFNTAHSGTQVAVAATSGFDADEEDEDLARYEQRLQQFRDRSNSVSPAPLNAPKPPIRDRQFSPYGGFAPPPQNCHKATRYPPFDQQRAQVPHFSYATANMPQSSAPPIRDRQFSPYGGFAPPPQNCHKATRYPPFDQQRAQVPHFSYATANMPQSSAVSYLSFSDSSGVFSAESAHVVVNPMDQFKMKRLFEKARENNAMANSQTMMRKQNSNPTTNHSQTLPRPSKTAAAQEKTSLQGPLMIVSLREPGQMPFVSKCEPKPLTFKEFRRLFGISSRSTKRIFFKSASDDPVDPYQWTAIDRDDQIVPQFEGRITAECRAISDSD</sequence>
<reference evidence="2" key="1">
    <citation type="submission" date="2022-11" db="UniProtKB">
        <authorList>
            <consortium name="WormBaseParasite"/>
        </authorList>
    </citation>
    <scope>IDENTIFICATION</scope>
</reference>
<organism evidence="1 2">
    <name type="scientific">Panagrolaimus sp. JU765</name>
    <dbReference type="NCBI Taxonomy" id="591449"/>
    <lineage>
        <taxon>Eukaryota</taxon>
        <taxon>Metazoa</taxon>
        <taxon>Ecdysozoa</taxon>
        <taxon>Nematoda</taxon>
        <taxon>Chromadorea</taxon>
        <taxon>Rhabditida</taxon>
        <taxon>Tylenchina</taxon>
        <taxon>Panagrolaimomorpha</taxon>
        <taxon>Panagrolaimoidea</taxon>
        <taxon>Panagrolaimidae</taxon>
        <taxon>Panagrolaimus</taxon>
    </lineage>
</organism>
<accession>A0AC34QS64</accession>
<protein>
    <submittedName>
        <fullName evidence="2">DIX domain-containing protein</fullName>
    </submittedName>
</protein>
<dbReference type="WBParaSite" id="JU765_v2.g18697.t1">
    <property type="protein sequence ID" value="JU765_v2.g18697.t1"/>
    <property type="gene ID" value="JU765_v2.g18697"/>
</dbReference>
<evidence type="ECO:0000313" key="2">
    <source>
        <dbReference type="WBParaSite" id="JU765_v2.g18697.t1"/>
    </source>
</evidence>
<dbReference type="Proteomes" id="UP000887576">
    <property type="component" value="Unplaced"/>
</dbReference>
<proteinExistence type="predicted"/>
<evidence type="ECO:0000313" key="1">
    <source>
        <dbReference type="Proteomes" id="UP000887576"/>
    </source>
</evidence>
<name>A0AC34QS64_9BILA</name>